<dbReference type="RefSeq" id="WP_015261113.1">
    <property type="nucleotide sequence ID" value="NC_019903.1"/>
</dbReference>
<keyword evidence="1" id="KW-0479">Metal-binding</keyword>
<dbReference type="InterPro" id="IPR014710">
    <property type="entry name" value="RmlC-like_jellyroll"/>
</dbReference>
<dbReference type="EMBL" id="CP003344">
    <property type="protein sequence ID" value="AGA68109.1"/>
    <property type="molecule type" value="Genomic_DNA"/>
</dbReference>
<dbReference type="GO" id="GO:0016853">
    <property type="term" value="F:isomerase activity"/>
    <property type="evidence" value="ECO:0007669"/>
    <property type="project" value="UniProtKB-KW"/>
</dbReference>
<organism evidence="3 4">
    <name type="scientific">Desulfitobacterium dichloroeliminans (strain LMG P-21439 / DCA1)</name>
    <dbReference type="NCBI Taxonomy" id="871963"/>
    <lineage>
        <taxon>Bacteria</taxon>
        <taxon>Bacillati</taxon>
        <taxon>Bacillota</taxon>
        <taxon>Clostridia</taxon>
        <taxon>Eubacteriales</taxon>
        <taxon>Desulfitobacteriaceae</taxon>
        <taxon>Desulfitobacterium</taxon>
    </lineage>
</organism>
<evidence type="ECO:0000313" key="3">
    <source>
        <dbReference type="EMBL" id="AGA68109.1"/>
    </source>
</evidence>
<proteinExistence type="predicted"/>
<evidence type="ECO:0000256" key="1">
    <source>
        <dbReference type="ARBA" id="ARBA00022723"/>
    </source>
</evidence>
<reference evidence="4" key="1">
    <citation type="submission" date="2012-02" db="EMBL/GenBank/DDBJ databases">
        <title>Complete sequence of Desulfitobacterium dichloroeliminans LMG P-21439.</title>
        <authorList>
            <person name="Lucas S."/>
            <person name="Han J."/>
            <person name="Lapidus A."/>
            <person name="Cheng J.-F."/>
            <person name="Goodwin L."/>
            <person name="Pitluck S."/>
            <person name="Peters L."/>
            <person name="Ovchinnikova G."/>
            <person name="Teshima H."/>
            <person name="Detter J.C."/>
            <person name="Han C."/>
            <person name="Tapia R."/>
            <person name="Land M."/>
            <person name="Hauser L."/>
            <person name="Kyrpides N."/>
            <person name="Ivanova N."/>
            <person name="Pagani I."/>
            <person name="Kruse T."/>
            <person name="de Vos W.M."/>
            <person name="Boon N."/>
            <person name="Smidt H."/>
            <person name="Woyke T."/>
        </authorList>
    </citation>
    <scope>NUCLEOTIDE SEQUENCE [LARGE SCALE GENOMIC DNA]</scope>
    <source>
        <strain evidence="4">LMG P-21439 / DCA1</strain>
    </source>
</reference>
<dbReference type="OrthoDB" id="9797047at2"/>
<protein>
    <submittedName>
        <fullName evidence="3">Mannose-6-phosphate isomerase</fullName>
    </submittedName>
</protein>
<evidence type="ECO:0000313" key="4">
    <source>
        <dbReference type="Proteomes" id="UP000010797"/>
    </source>
</evidence>
<name>L0F2Q3_DESDL</name>
<dbReference type="InterPro" id="IPR051610">
    <property type="entry name" value="GPI/OXD"/>
</dbReference>
<dbReference type="Gene3D" id="2.60.120.10">
    <property type="entry name" value="Jelly Rolls"/>
    <property type="match status" value="1"/>
</dbReference>
<dbReference type="CDD" id="cd02221">
    <property type="entry name" value="cupin_TM1287-like"/>
    <property type="match status" value="1"/>
</dbReference>
<dbReference type="eggNOG" id="COG0662">
    <property type="taxonomic scope" value="Bacteria"/>
</dbReference>
<dbReference type="Proteomes" id="UP000010797">
    <property type="component" value="Chromosome"/>
</dbReference>
<gene>
    <name evidence="3" type="ordered locus">Desdi_0576</name>
</gene>
<dbReference type="InterPro" id="IPR013096">
    <property type="entry name" value="Cupin_2"/>
</dbReference>
<evidence type="ECO:0000259" key="2">
    <source>
        <dbReference type="Pfam" id="PF07883"/>
    </source>
</evidence>
<sequence length="114" mass="12469">MIRKTIDETVYNARGGEGRVVFSHILTKEELMGHGNVYAKVTIKPHSSIGYHQHVGNTEPYYILSGKGIFTDNDGTKTEVGAGDVCVIKVGEHHGLENLTDDDLVMMALIINEG</sequence>
<accession>L0F2Q3</accession>
<dbReference type="Pfam" id="PF07883">
    <property type="entry name" value="Cupin_2"/>
    <property type="match status" value="1"/>
</dbReference>
<dbReference type="InterPro" id="IPR011051">
    <property type="entry name" value="RmlC_Cupin_sf"/>
</dbReference>
<keyword evidence="4" id="KW-1185">Reference proteome</keyword>
<dbReference type="PANTHER" id="PTHR35848:SF6">
    <property type="entry name" value="CUPIN TYPE-2 DOMAIN-CONTAINING PROTEIN"/>
    <property type="match status" value="1"/>
</dbReference>
<dbReference type="SUPFAM" id="SSF51182">
    <property type="entry name" value="RmlC-like cupins"/>
    <property type="match status" value="1"/>
</dbReference>
<dbReference type="STRING" id="871963.Desdi_0576"/>
<dbReference type="PANTHER" id="PTHR35848">
    <property type="entry name" value="OXALATE-BINDING PROTEIN"/>
    <property type="match status" value="1"/>
</dbReference>
<dbReference type="HOGENOM" id="CLU_116722_3_1_9"/>
<dbReference type="GO" id="GO:0046872">
    <property type="term" value="F:metal ion binding"/>
    <property type="evidence" value="ECO:0007669"/>
    <property type="project" value="UniProtKB-KW"/>
</dbReference>
<dbReference type="KEGG" id="ddl:Desdi_0576"/>
<keyword evidence="3" id="KW-0413">Isomerase</keyword>
<dbReference type="AlphaFoldDB" id="L0F2Q3"/>
<feature type="domain" description="Cupin type-2" evidence="2">
    <location>
        <begin position="41"/>
        <end position="108"/>
    </location>
</feature>